<dbReference type="EMBL" id="PDKM01000003">
    <property type="protein sequence ID" value="RXK10083.1"/>
    <property type="molecule type" value="Genomic_DNA"/>
</dbReference>
<dbReference type="Proteomes" id="UP000289193">
    <property type="component" value="Unassembled WGS sequence"/>
</dbReference>
<dbReference type="EMBL" id="CP031217">
    <property type="protein sequence ID" value="AXH13311.1"/>
    <property type="molecule type" value="Genomic_DNA"/>
</dbReference>
<keyword evidence="5" id="KW-1185">Reference proteome</keyword>
<dbReference type="KEGG" id="hbv:ABIV_2337"/>
<protein>
    <submittedName>
        <fullName evidence="3">Uncharacterized protein</fullName>
    </submittedName>
</protein>
<evidence type="ECO:0000256" key="1">
    <source>
        <dbReference type="SAM" id="MobiDB-lite"/>
    </source>
</evidence>
<feature type="region of interest" description="Disordered" evidence="1">
    <location>
        <begin position="1"/>
        <end position="35"/>
    </location>
</feature>
<dbReference type="Proteomes" id="UP000253850">
    <property type="component" value="Chromosome"/>
</dbReference>
<name>A0AAX2A7J3_9BACT</name>
<reference evidence="3 5" key="1">
    <citation type="submission" date="2017-10" db="EMBL/GenBank/DDBJ databases">
        <title>Genomics of the genus Arcobacter.</title>
        <authorList>
            <person name="Perez-Cataluna A."/>
            <person name="Figueras M.J."/>
        </authorList>
    </citation>
    <scope>NUCLEOTIDE SEQUENCE [LARGE SCALE GENOMIC DNA]</scope>
    <source>
        <strain evidence="3 5">CECT 7835</strain>
    </source>
</reference>
<evidence type="ECO:0000313" key="2">
    <source>
        <dbReference type="EMBL" id="AXH13311.1"/>
    </source>
</evidence>
<gene>
    <name evidence="2" type="ORF">ABIV_2337</name>
    <name evidence="3" type="ORF">CRV05_06815</name>
</gene>
<dbReference type="RefSeq" id="WP_114840099.1">
    <property type="nucleotide sequence ID" value="NZ_CP031217.1"/>
</dbReference>
<evidence type="ECO:0000313" key="3">
    <source>
        <dbReference type="EMBL" id="RXK10083.1"/>
    </source>
</evidence>
<sequence length="208" mass="24043">MNITETQQRYTSYQTQSNNSTSKTQSNNDFSSALENFESYKAEKSTKADSKEEEYDEKYQLGLLRYNAFQDGGNKWFENSVFEKDQNAKNEFINYLSNLPVEDYMLINGKLHSSLGAKLMEDENGNIVSGKYEKNPSKEFFSIESTINYFENELNELIEGARKFGGDSSYMTNLLTDVVNFFKDYQSKEQEDNYKTLGNNNPPLFSKD</sequence>
<organism evidence="3 5">
    <name type="scientific">Halarcobacter bivalviorum</name>
    <dbReference type="NCBI Taxonomy" id="663364"/>
    <lineage>
        <taxon>Bacteria</taxon>
        <taxon>Pseudomonadati</taxon>
        <taxon>Campylobacterota</taxon>
        <taxon>Epsilonproteobacteria</taxon>
        <taxon>Campylobacterales</taxon>
        <taxon>Arcobacteraceae</taxon>
        <taxon>Halarcobacter</taxon>
    </lineage>
</organism>
<reference evidence="2 4" key="2">
    <citation type="submission" date="2018-07" db="EMBL/GenBank/DDBJ databases">
        <title>Complete genome of the Arcobacter bivalviorum type strain LMG 26154.</title>
        <authorList>
            <person name="Miller W.G."/>
            <person name="Yee E."/>
            <person name="Bono J.L."/>
        </authorList>
    </citation>
    <scope>NUCLEOTIDE SEQUENCE [LARGE SCALE GENOMIC DNA]</scope>
    <source>
        <strain evidence="2 4">LMG 26154</strain>
    </source>
</reference>
<feature type="compositionally biased region" description="Low complexity" evidence="1">
    <location>
        <begin position="1"/>
        <end position="28"/>
    </location>
</feature>
<evidence type="ECO:0000313" key="4">
    <source>
        <dbReference type="Proteomes" id="UP000253850"/>
    </source>
</evidence>
<evidence type="ECO:0000313" key="5">
    <source>
        <dbReference type="Proteomes" id="UP000289193"/>
    </source>
</evidence>
<proteinExistence type="predicted"/>
<accession>A0AAX2A7J3</accession>
<dbReference type="AlphaFoldDB" id="A0AAX2A7J3"/>